<name>F0F259_9NEIS</name>
<dbReference type="Pfam" id="PF03167">
    <property type="entry name" value="UDG"/>
    <property type="match status" value="1"/>
</dbReference>
<dbReference type="AlphaFoldDB" id="F0F259"/>
<feature type="region of interest" description="Disordered" evidence="1">
    <location>
        <begin position="32"/>
        <end position="88"/>
    </location>
</feature>
<evidence type="ECO:0000256" key="1">
    <source>
        <dbReference type="SAM" id="MobiDB-lite"/>
    </source>
</evidence>
<dbReference type="HOGENOM" id="CLU_962546_0_0_4"/>
<comment type="caution">
    <text evidence="3">The sequence shown here is derived from an EMBL/GenBank/DDBJ whole genome shotgun (WGS) entry which is preliminary data.</text>
</comment>
<evidence type="ECO:0000313" key="4">
    <source>
        <dbReference type="Proteomes" id="UP000004088"/>
    </source>
</evidence>
<dbReference type="Gene3D" id="3.40.470.10">
    <property type="entry name" value="Uracil-DNA glycosylase-like domain"/>
    <property type="match status" value="1"/>
</dbReference>
<evidence type="ECO:0000259" key="2">
    <source>
        <dbReference type="Pfam" id="PF03167"/>
    </source>
</evidence>
<keyword evidence="3" id="KW-0378">Hydrolase</keyword>
<dbReference type="STRING" id="888741.HMPREF9098_2194"/>
<accession>F0F259</accession>
<dbReference type="EC" id="3.2.2.-" evidence="3"/>
<dbReference type="Proteomes" id="UP000004088">
    <property type="component" value="Unassembled WGS sequence"/>
</dbReference>
<proteinExistence type="predicted"/>
<feature type="compositionally biased region" description="Low complexity" evidence="1">
    <location>
        <begin position="70"/>
        <end position="82"/>
    </location>
</feature>
<organism evidence="3 4">
    <name type="scientific">Kingella denitrificans ATCC 33394</name>
    <dbReference type="NCBI Taxonomy" id="888741"/>
    <lineage>
        <taxon>Bacteria</taxon>
        <taxon>Pseudomonadati</taxon>
        <taxon>Pseudomonadota</taxon>
        <taxon>Betaproteobacteria</taxon>
        <taxon>Neisseriales</taxon>
        <taxon>Neisseriaceae</taxon>
        <taxon>Kingella</taxon>
    </lineage>
</organism>
<dbReference type="SUPFAM" id="SSF52141">
    <property type="entry name" value="Uracil-DNA glycosylase-like"/>
    <property type="match status" value="1"/>
</dbReference>
<dbReference type="EMBL" id="AEWV01000042">
    <property type="protein sequence ID" value="EGC16359.1"/>
    <property type="molecule type" value="Genomic_DNA"/>
</dbReference>
<gene>
    <name evidence="3" type="ORF">HMPREF9098_2194</name>
</gene>
<protein>
    <submittedName>
        <fullName evidence="3">Uracil-DNA glycosylase, family 4</fullName>
        <ecNumber evidence="3">3.2.2.-</ecNumber>
    </submittedName>
</protein>
<dbReference type="RefSeq" id="WP_003784356.1">
    <property type="nucleotide sequence ID" value="NZ_GL870929.1"/>
</dbReference>
<reference evidence="3 4" key="1">
    <citation type="submission" date="2011-01" db="EMBL/GenBank/DDBJ databases">
        <authorList>
            <person name="Muzny D."/>
            <person name="Qin X."/>
            <person name="Deng J."/>
            <person name="Jiang H."/>
            <person name="Liu Y."/>
            <person name="Qu J."/>
            <person name="Song X.-Z."/>
            <person name="Zhang L."/>
            <person name="Thornton R."/>
            <person name="Coyle M."/>
            <person name="Francisco L."/>
            <person name="Jackson L."/>
            <person name="Javaid M."/>
            <person name="Korchina V."/>
            <person name="Kovar C."/>
            <person name="Mata R."/>
            <person name="Mathew T."/>
            <person name="Ngo R."/>
            <person name="Nguyen L."/>
            <person name="Nguyen N."/>
            <person name="Okwuonu G."/>
            <person name="Ongeri F."/>
            <person name="Pham C."/>
            <person name="Simmons D."/>
            <person name="Wilczek-Boney K."/>
            <person name="Hale W."/>
            <person name="Jakkamsetti A."/>
            <person name="Pham P."/>
            <person name="Ruth R."/>
            <person name="San Lucas F."/>
            <person name="Warren J."/>
            <person name="Zhang J."/>
            <person name="Zhao Z."/>
            <person name="Zhou C."/>
            <person name="Zhu D."/>
            <person name="Lee S."/>
            <person name="Bess C."/>
            <person name="Blankenburg K."/>
            <person name="Forbes L."/>
            <person name="Fu Q."/>
            <person name="Gubbala S."/>
            <person name="Hirani K."/>
            <person name="Jayaseelan J.C."/>
            <person name="Lara F."/>
            <person name="Munidasa M."/>
            <person name="Palculict T."/>
            <person name="Patil S."/>
            <person name="Pu L.-L."/>
            <person name="Saada N."/>
            <person name="Tang L."/>
            <person name="Weissenberger G."/>
            <person name="Zhu Y."/>
            <person name="Hemphill L."/>
            <person name="Shang Y."/>
            <person name="Youmans B."/>
            <person name="Ayvaz T."/>
            <person name="Ross M."/>
            <person name="Santibanez J."/>
            <person name="Aqrawi P."/>
            <person name="Gross S."/>
            <person name="Joshi V."/>
            <person name="Fowler G."/>
            <person name="Nazareth L."/>
            <person name="Reid J."/>
            <person name="Worley K."/>
            <person name="Petrosino J."/>
            <person name="Highlander S."/>
            <person name="Gibbs R."/>
        </authorList>
    </citation>
    <scope>NUCLEOTIDE SEQUENCE [LARGE SCALE GENOMIC DNA]</scope>
    <source>
        <strain evidence="3 4">ATCC 33394</strain>
    </source>
</reference>
<evidence type="ECO:0000313" key="3">
    <source>
        <dbReference type="EMBL" id="EGC16359.1"/>
    </source>
</evidence>
<keyword evidence="4" id="KW-1185">Reference proteome</keyword>
<sequence>MLDTRYVHLHEALGLGALWLHKTAKVLPPVSAPETAAQTAPPPLQKQPVPPVRDNAPPIHHAHPQPEPQPETAAQPASQPAERSNISWAEPPRPARVLVLSVCASLEDRMRQKLFSGEDGALLHKMLAAIQLSPQDVHCSTWLKQSAHFNPNPGEEEVQAAWADVYQEWQQCGRPPLWLLGDFFEREDVRHCLQQCAPTPYFVTSHPLRLLKYPQLKRAAWDTLQQLKAELDRTNAK</sequence>
<dbReference type="GO" id="GO:0016798">
    <property type="term" value="F:hydrolase activity, acting on glycosyl bonds"/>
    <property type="evidence" value="ECO:0007669"/>
    <property type="project" value="UniProtKB-KW"/>
</dbReference>
<keyword evidence="3" id="KW-0326">Glycosidase</keyword>
<feature type="domain" description="Uracil-DNA glycosylase-like" evidence="2">
    <location>
        <begin position="95"/>
        <end position="224"/>
    </location>
</feature>
<dbReference type="InterPro" id="IPR005122">
    <property type="entry name" value="Uracil-DNA_glycosylase-like"/>
</dbReference>
<feature type="compositionally biased region" description="Pro residues" evidence="1">
    <location>
        <begin position="40"/>
        <end position="51"/>
    </location>
</feature>
<dbReference type="InterPro" id="IPR036895">
    <property type="entry name" value="Uracil-DNA_glycosylase-like_sf"/>
</dbReference>